<dbReference type="Gene3D" id="3.40.50.620">
    <property type="entry name" value="HUPs"/>
    <property type="match status" value="2"/>
</dbReference>
<accession>A0ABN1D5D6</accession>
<evidence type="ECO:0000313" key="5">
    <source>
        <dbReference type="EMBL" id="GAA0534038.1"/>
    </source>
</evidence>
<keyword evidence="2" id="KW-0547">Nucleotide-binding</keyword>
<comment type="similarity">
    <text evidence="1">Belongs to the universal stress protein A family.</text>
</comment>
<dbReference type="SUPFAM" id="SSF52402">
    <property type="entry name" value="Adenine nucleotide alpha hydrolases-like"/>
    <property type="match status" value="2"/>
</dbReference>
<organism evidence="5 6">
    <name type="scientific">Saccharopolyspora erythraea</name>
    <name type="common">Streptomyces erythraeus</name>
    <dbReference type="NCBI Taxonomy" id="1836"/>
    <lineage>
        <taxon>Bacteria</taxon>
        <taxon>Bacillati</taxon>
        <taxon>Actinomycetota</taxon>
        <taxon>Actinomycetes</taxon>
        <taxon>Pseudonocardiales</taxon>
        <taxon>Pseudonocardiaceae</taxon>
        <taxon>Saccharopolyspora</taxon>
    </lineage>
</organism>
<dbReference type="InterPro" id="IPR006016">
    <property type="entry name" value="UspA"/>
</dbReference>
<dbReference type="Pfam" id="PF00582">
    <property type="entry name" value="Usp"/>
    <property type="match status" value="2"/>
</dbReference>
<evidence type="ECO:0000256" key="1">
    <source>
        <dbReference type="ARBA" id="ARBA00008791"/>
    </source>
</evidence>
<feature type="domain" description="UspA" evidence="4">
    <location>
        <begin position="7"/>
        <end position="128"/>
    </location>
</feature>
<keyword evidence="6" id="KW-1185">Reference proteome</keyword>
<feature type="domain" description="UspA" evidence="4">
    <location>
        <begin position="137"/>
        <end position="270"/>
    </location>
</feature>
<proteinExistence type="inferred from homology"/>
<dbReference type="InterPro" id="IPR006015">
    <property type="entry name" value="Universal_stress_UspA"/>
</dbReference>
<evidence type="ECO:0000313" key="6">
    <source>
        <dbReference type="Proteomes" id="UP001500729"/>
    </source>
</evidence>
<protein>
    <submittedName>
        <fullName evidence="5">Universal stress protein</fullName>
    </submittedName>
</protein>
<evidence type="ECO:0000256" key="2">
    <source>
        <dbReference type="ARBA" id="ARBA00022741"/>
    </source>
</evidence>
<name>A0ABN1D5D6_SACER</name>
<dbReference type="PANTHER" id="PTHR46268:SF27">
    <property type="entry name" value="UNIVERSAL STRESS PROTEIN RV2623"/>
    <property type="match status" value="1"/>
</dbReference>
<dbReference type="RefSeq" id="WP_009947086.1">
    <property type="nucleotide sequence ID" value="NZ_BAAAGS010000023.1"/>
</dbReference>
<evidence type="ECO:0000259" key="4">
    <source>
        <dbReference type="Pfam" id="PF00582"/>
    </source>
</evidence>
<comment type="caution">
    <text evidence="5">The sequence shown here is derived from an EMBL/GenBank/DDBJ whole genome shotgun (WGS) entry which is preliminary data.</text>
</comment>
<keyword evidence="3" id="KW-0067">ATP-binding</keyword>
<dbReference type="Proteomes" id="UP001500729">
    <property type="component" value="Unassembled WGS sequence"/>
</dbReference>
<dbReference type="PRINTS" id="PR01438">
    <property type="entry name" value="UNVRSLSTRESS"/>
</dbReference>
<dbReference type="PANTHER" id="PTHR46268">
    <property type="entry name" value="STRESS RESPONSE PROTEIN NHAX"/>
    <property type="match status" value="1"/>
</dbReference>
<dbReference type="EMBL" id="BAAAGS010000023">
    <property type="protein sequence ID" value="GAA0534038.1"/>
    <property type="molecule type" value="Genomic_DNA"/>
</dbReference>
<evidence type="ECO:0000256" key="3">
    <source>
        <dbReference type="ARBA" id="ARBA00022840"/>
    </source>
</evidence>
<sequence length="276" mass="29273">MVSTGNPVVAAVDGSEHALNAAVWAAEEAQRRGAALEVVIANDDPARADYVDKALHQAADRCREHAPGLRVTEETLSGYAADELIRRSEYAQVLVTGSRGQGGFADALLGSVSKDVATHGHCPVIVIRSDRASTTGPVVVGVDDSSGSRAALRFAFDAASQRGCELVVMQMWREEGLLAVPLPPEDRQLVQDAIERSLTEQTAELRRNYPDVPVGHVARRAHPVAALTDASADARLVVVGHRGRGGFQELFLGSVASGVLHHARCPVAVVSDPESR</sequence>
<gene>
    <name evidence="5" type="ORF">GCM10009533_36440</name>
</gene>
<dbReference type="InterPro" id="IPR014729">
    <property type="entry name" value="Rossmann-like_a/b/a_fold"/>
</dbReference>
<reference evidence="5 6" key="1">
    <citation type="journal article" date="2019" name="Int. J. Syst. Evol. Microbiol.">
        <title>The Global Catalogue of Microorganisms (GCM) 10K type strain sequencing project: providing services to taxonomists for standard genome sequencing and annotation.</title>
        <authorList>
            <consortium name="The Broad Institute Genomics Platform"/>
            <consortium name="The Broad Institute Genome Sequencing Center for Infectious Disease"/>
            <person name="Wu L."/>
            <person name="Ma J."/>
        </authorList>
    </citation>
    <scope>NUCLEOTIDE SEQUENCE [LARGE SCALE GENOMIC DNA]</scope>
    <source>
        <strain evidence="5 6">JCM 10303</strain>
    </source>
</reference>